<dbReference type="RefSeq" id="WP_132373042.1">
    <property type="nucleotide sequence ID" value="NZ_SMAN01000030.1"/>
</dbReference>
<accession>A0A4R3MS10</accession>
<protein>
    <recommendedName>
        <fullName evidence="3">Hydrolase</fullName>
    </recommendedName>
</protein>
<name>A0A4R3MS10_9BACI</name>
<keyword evidence="2" id="KW-1185">Reference proteome</keyword>
<dbReference type="Proteomes" id="UP000294650">
    <property type="component" value="Unassembled WGS sequence"/>
</dbReference>
<evidence type="ECO:0000313" key="2">
    <source>
        <dbReference type="Proteomes" id="UP000294650"/>
    </source>
</evidence>
<dbReference type="AlphaFoldDB" id="A0A4R3MS10"/>
<evidence type="ECO:0008006" key="3">
    <source>
        <dbReference type="Google" id="ProtNLM"/>
    </source>
</evidence>
<proteinExistence type="predicted"/>
<sequence length="106" mass="12509">MEKTKFYVNLGTQEISRLKAGNNEDFIIYATPDEIRELRELFNNMYDSDLGAFVRSHIPILEYHHDRPNDHYDEGMLRVLEKLYELGDMTTKKHIESMGVIDNQET</sequence>
<reference evidence="1 2" key="1">
    <citation type="submission" date="2019-03" db="EMBL/GenBank/DDBJ databases">
        <title>Genomic Encyclopedia of Type Strains, Phase IV (KMG-IV): sequencing the most valuable type-strain genomes for metagenomic binning, comparative biology and taxonomic classification.</title>
        <authorList>
            <person name="Goeker M."/>
        </authorList>
    </citation>
    <scope>NUCLEOTIDE SEQUENCE [LARGE SCALE GENOMIC DNA]</scope>
    <source>
        <strain evidence="1 2">DSM 25894</strain>
    </source>
</reference>
<comment type="caution">
    <text evidence="1">The sequence shown here is derived from an EMBL/GenBank/DDBJ whole genome shotgun (WGS) entry which is preliminary data.</text>
</comment>
<gene>
    <name evidence="1" type="ORF">EDD68_13015</name>
</gene>
<dbReference type="OrthoDB" id="2706506at2"/>
<dbReference type="EMBL" id="SMAN01000030">
    <property type="protein sequence ID" value="TCT17521.1"/>
    <property type="molecule type" value="Genomic_DNA"/>
</dbReference>
<organism evidence="1 2">
    <name type="scientific">Melghiribacillus thermohalophilus</name>
    <dbReference type="NCBI Taxonomy" id="1324956"/>
    <lineage>
        <taxon>Bacteria</taxon>
        <taxon>Bacillati</taxon>
        <taxon>Bacillota</taxon>
        <taxon>Bacilli</taxon>
        <taxon>Bacillales</taxon>
        <taxon>Bacillaceae</taxon>
        <taxon>Melghiribacillus</taxon>
    </lineage>
</organism>
<evidence type="ECO:0000313" key="1">
    <source>
        <dbReference type="EMBL" id="TCT17521.1"/>
    </source>
</evidence>